<proteinExistence type="inferred from homology"/>
<feature type="region of interest" description="Disordered" evidence="7">
    <location>
        <begin position="42"/>
        <end position="72"/>
    </location>
</feature>
<dbReference type="STRING" id="9986.ENSOCUP00000015433"/>
<evidence type="ECO:0000313" key="10">
    <source>
        <dbReference type="Proteomes" id="UP000001811"/>
    </source>
</evidence>
<keyword evidence="3" id="KW-0963">Cytoplasm</keyword>
<evidence type="ECO:0000256" key="3">
    <source>
        <dbReference type="ARBA" id="ARBA00022490"/>
    </source>
</evidence>
<dbReference type="InterPro" id="IPR031925">
    <property type="entry name" value="TBCC_N"/>
</dbReference>
<reference evidence="9" key="3">
    <citation type="submission" date="2025-09" db="UniProtKB">
        <authorList>
            <consortium name="Ensembl"/>
        </authorList>
    </citation>
    <scope>IDENTIFICATION</scope>
    <source>
        <strain evidence="9">Thorbecke</strain>
    </source>
</reference>
<organism evidence="9 10">
    <name type="scientific">Oryctolagus cuniculus</name>
    <name type="common">Rabbit</name>
    <dbReference type="NCBI Taxonomy" id="9986"/>
    <lineage>
        <taxon>Eukaryota</taxon>
        <taxon>Metazoa</taxon>
        <taxon>Chordata</taxon>
        <taxon>Craniata</taxon>
        <taxon>Vertebrata</taxon>
        <taxon>Euteleostomi</taxon>
        <taxon>Mammalia</taxon>
        <taxon>Eutheria</taxon>
        <taxon>Euarchontoglires</taxon>
        <taxon>Glires</taxon>
        <taxon>Lagomorpha</taxon>
        <taxon>Leporidae</taxon>
        <taxon>Oryctolagus</taxon>
    </lineage>
</organism>
<feature type="domain" description="C-CAP/cofactor C-like" evidence="8">
    <location>
        <begin position="336"/>
        <end position="489"/>
    </location>
</feature>
<dbReference type="Ensembl" id="ENSOCUT00000017963.3">
    <property type="protein sequence ID" value="ENSOCUP00000015433.3"/>
    <property type="gene ID" value="ENSOCUG00000017964.3"/>
</dbReference>
<dbReference type="PANTHER" id="PTHR15139:SF0">
    <property type="entry name" value="TUBULIN-SPECIFIC CHAPERONE C"/>
    <property type="match status" value="1"/>
</dbReference>
<dbReference type="InterPro" id="IPR038397">
    <property type="entry name" value="TBCC_N_sf"/>
</dbReference>
<reference evidence="9" key="2">
    <citation type="submission" date="2025-08" db="UniProtKB">
        <authorList>
            <consortium name="Ensembl"/>
        </authorList>
    </citation>
    <scope>IDENTIFICATION</scope>
    <source>
        <strain evidence="9">Thorbecke</strain>
    </source>
</reference>
<dbReference type="GO" id="GO:0007023">
    <property type="term" value="P:post-chaperonin tubulin folding pathway"/>
    <property type="evidence" value="ECO:0007669"/>
    <property type="project" value="InterPro"/>
</dbReference>
<dbReference type="InterPro" id="IPR027684">
    <property type="entry name" value="TBCC"/>
</dbReference>
<gene>
    <name evidence="9" type="primary">LOC100352928</name>
</gene>
<feature type="compositionally biased region" description="Low complexity" evidence="7">
    <location>
        <begin position="11"/>
        <end position="24"/>
    </location>
</feature>
<evidence type="ECO:0000256" key="7">
    <source>
        <dbReference type="SAM" id="MobiDB-lite"/>
    </source>
</evidence>
<feature type="region of interest" description="Disordered" evidence="7">
    <location>
        <begin position="1"/>
        <end position="24"/>
    </location>
</feature>
<dbReference type="InterPro" id="IPR017901">
    <property type="entry name" value="C-CAP_CF_C-like"/>
</dbReference>
<feature type="compositionally biased region" description="Basic and acidic residues" evidence="7">
    <location>
        <begin position="1"/>
        <end position="10"/>
    </location>
</feature>
<dbReference type="SMR" id="G1TEU8"/>
<accession>G1TEU8</accession>
<keyword evidence="4" id="KW-0007">Acetylation</keyword>
<reference evidence="9 10" key="1">
    <citation type="journal article" date="2011" name="Nature">
        <title>A high-resolution map of human evolutionary constraint using 29 mammals.</title>
        <authorList>
            <person name="Lindblad-Toh K."/>
            <person name="Garber M."/>
            <person name="Zuk O."/>
            <person name="Lin M.F."/>
            <person name="Parker B.J."/>
            <person name="Washietl S."/>
            <person name="Kheradpour P."/>
            <person name="Ernst J."/>
            <person name="Jordan G."/>
            <person name="Mauceli E."/>
            <person name="Ward L.D."/>
            <person name="Lowe C.B."/>
            <person name="Holloway A.K."/>
            <person name="Clamp M."/>
            <person name="Gnerre S."/>
            <person name="Alfoldi J."/>
            <person name="Beal K."/>
            <person name="Chang J."/>
            <person name="Clawson H."/>
            <person name="Cuff J."/>
            <person name="Di Palma F."/>
            <person name="Fitzgerald S."/>
            <person name="Flicek P."/>
            <person name="Guttman M."/>
            <person name="Hubisz M.J."/>
            <person name="Jaffe D.B."/>
            <person name="Jungreis I."/>
            <person name="Kent W.J."/>
            <person name="Kostka D."/>
            <person name="Lara M."/>
            <person name="Martins A.L."/>
            <person name="Massingham T."/>
            <person name="Moltke I."/>
            <person name="Raney B.J."/>
            <person name="Rasmussen M.D."/>
            <person name="Robinson J."/>
            <person name="Stark A."/>
            <person name="Vilella A.J."/>
            <person name="Wen J."/>
            <person name="Xie X."/>
            <person name="Zody M.C."/>
            <person name="Baldwin J."/>
            <person name="Bloom T."/>
            <person name="Chin C.W."/>
            <person name="Heiman D."/>
            <person name="Nicol R."/>
            <person name="Nusbaum C."/>
            <person name="Young S."/>
            <person name="Wilkinson J."/>
            <person name="Worley K.C."/>
            <person name="Kovar C.L."/>
            <person name="Muzny D.M."/>
            <person name="Gibbs R.A."/>
            <person name="Cree A."/>
            <person name="Dihn H.H."/>
            <person name="Fowler G."/>
            <person name="Jhangiani S."/>
            <person name="Joshi V."/>
            <person name="Lee S."/>
            <person name="Lewis L.R."/>
            <person name="Nazareth L.V."/>
            <person name="Okwuonu G."/>
            <person name="Santibanez J."/>
            <person name="Warren W.C."/>
            <person name="Mardis E.R."/>
            <person name="Weinstock G.M."/>
            <person name="Wilson R.K."/>
            <person name="Delehaunty K."/>
            <person name="Dooling D."/>
            <person name="Fronik C."/>
            <person name="Fulton L."/>
            <person name="Fulton B."/>
            <person name="Graves T."/>
            <person name="Minx P."/>
            <person name="Sodergren E."/>
            <person name="Birney E."/>
            <person name="Margulies E.H."/>
            <person name="Herrero J."/>
            <person name="Green E.D."/>
            <person name="Haussler D."/>
            <person name="Siepel A."/>
            <person name="Goldman N."/>
            <person name="Pollard K.S."/>
            <person name="Pedersen J.S."/>
            <person name="Lander E.S."/>
            <person name="Kellis M."/>
        </authorList>
    </citation>
    <scope>NUCLEOTIDE SEQUENCE [LARGE SCALE GENOMIC DNA]</scope>
    <source>
        <strain evidence="9 10">Thorbecke inbred</strain>
    </source>
</reference>
<dbReference type="GO" id="GO:0005737">
    <property type="term" value="C:cytoplasm"/>
    <property type="evidence" value="ECO:0007669"/>
    <property type="project" value="UniProtKB-SubCell"/>
</dbReference>
<dbReference type="FunCoup" id="G1TEU8">
    <property type="interactions" value="831"/>
</dbReference>
<dbReference type="GO" id="GO:0007021">
    <property type="term" value="P:tubulin complex assembly"/>
    <property type="evidence" value="ECO:0007669"/>
    <property type="project" value="TreeGrafter"/>
</dbReference>
<sequence length="512" mass="56386">MRKKTPEACKRLPSQLPRLPLPPARAGRCNIPPLRLPHHYLSPHPPHAHSPLPPQRRISGLQGGSREELGGGGGLRVSNLVLINKPTCAAAAAATHPTIPDIRPVPLRRKKSFPRLPPTPPIHKDLCLPARPARRPRPSSPPPFGSLEPIGEGNKAGGLTPSCPANHRARWWEASRRARPEAGRPERKLEVNMESASCSAGAVGDGDMGSQRDLSSVPERLHRREQERQLEVGRRKQKRQDQEVEGEKSDFFAAAFARERAAVEELLEGAAYDLRQGQETMARLQAALAERRQELQPKKRFAFRTRRKEDGGAAAAAAAAATADAAPAAPAASPRPLAEEGPGLGSSWVCGFSHLESQVLEKRAEELHQRDVVLTELNHCTVRLYGNPNTLRLTKARGCTVLCGPVSTSVFLEDCSDCLLAVACQQLRVHTTTDTRVFLHVTSRAIVEYCHGIQFAPYTWSYAGIDADFESSGLDRNRNHWNDVDDFNWLARDVASPNWSILPEGERKVQWD</sequence>
<feature type="compositionally biased region" description="Basic and acidic residues" evidence="7">
    <location>
        <begin position="219"/>
        <end position="246"/>
    </location>
</feature>
<dbReference type="Proteomes" id="UP000001811">
    <property type="component" value="Chromosome 12"/>
</dbReference>
<dbReference type="HOGENOM" id="CLU_032612_2_1_1"/>
<dbReference type="Pfam" id="PF07986">
    <property type="entry name" value="TBCC"/>
    <property type="match status" value="1"/>
</dbReference>
<evidence type="ECO:0000256" key="6">
    <source>
        <dbReference type="ARBA" id="ARBA00026055"/>
    </source>
</evidence>
<evidence type="ECO:0000256" key="4">
    <source>
        <dbReference type="ARBA" id="ARBA00022990"/>
    </source>
</evidence>
<keyword evidence="5" id="KW-0143">Chaperone</keyword>
<dbReference type="GO" id="GO:0015631">
    <property type="term" value="F:tubulin binding"/>
    <property type="evidence" value="ECO:0007669"/>
    <property type="project" value="InterPro"/>
</dbReference>
<dbReference type="Gene3D" id="2.160.20.70">
    <property type="match status" value="1"/>
</dbReference>
<dbReference type="InterPro" id="IPR006599">
    <property type="entry name" value="CARP_motif"/>
</dbReference>
<evidence type="ECO:0000313" key="9">
    <source>
        <dbReference type="Ensembl" id="ENSOCUP00000015433.3"/>
    </source>
</evidence>
<evidence type="ECO:0000259" key="8">
    <source>
        <dbReference type="PROSITE" id="PS51329"/>
    </source>
</evidence>
<dbReference type="Bgee" id="ENSOCUG00000017964">
    <property type="expression patterns" value="Expressed in testis and 19 other cell types or tissues"/>
</dbReference>
<dbReference type="FunFam" id="2.160.20.70:FF:000007">
    <property type="entry name" value="tubulin-specific chaperone C"/>
    <property type="match status" value="1"/>
</dbReference>
<protein>
    <recommendedName>
        <fullName evidence="8">C-CAP/cofactor C-like domain-containing protein</fullName>
    </recommendedName>
</protein>
<dbReference type="EMBL" id="AAGW02017993">
    <property type="status" value="NOT_ANNOTATED_CDS"/>
    <property type="molecule type" value="Genomic_DNA"/>
</dbReference>
<feature type="compositionally biased region" description="Basic and acidic residues" evidence="7">
    <location>
        <begin position="170"/>
        <end position="191"/>
    </location>
</feature>
<comment type="similarity">
    <text evidence="2">Belongs to the TBCC family.</text>
</comment>
<dbReference type="AlphaFoldDB" id="G1TEU8"/>
<evidence type="ECO:0000256" key="5">
    <source>
        <dbReference type="ARBA" id="ARBA00023186"/>
    </source>
</evidence>
<dbReference type="GeneTree" id="ENSGT00940000162058"/>
<dbReference type="eggNOG" id="KOG2512">
    <property type="taxonomic scope" value="Eukaryota"/>
</dbReference>
<evidence type="ECO:0000256" key="2">
    <source>
        <dbReference type="ARBA" id="ARBA00008848"/>
    </source>
</evidence>
<dbReference type="Pfam" id="PF16752">
    <property type="entry name" value="TBCC_N"/>
    <property type="match status" value="1"/>
</dbReference>
<comment type="subunit">
    <text evidence="6">Supercomplex made of cofactors A to E. Cofactors A and D function by capturing and stabilizing tubulin in a quasi-native conformation. Cofactor E binds to the cofactor D-tubulin complex; interaction with cofactor C then causes the release of tubulin polypeptides that are committed to the native state.</text>
</comment>
<dbReference type="Gene3D" id="1.20.58.1250">
    <property type="entry name" value="Tubulin Binding Cofactor C, N-terminal domain"/>
    <property type="match status" value="1"/>
</dbReference>
<dbReference type="PROSITE" id="PS51329">
    <property type="entry name" value="C_CAP_COFACTOR_C"/>
    <property type="match status" value="1"/>
</dbReference>
<keyword evidence="10" id="KW-1185">Reference proteome</keyword>
<dbReference type="InterPro" id="IPR016098">
    <property type="entry name" value="CAP/MinC_C"/>
</dbReference>
<comment type="subcellular location">
    <subcellularLocation>
        <location evidence="1">Cytoplasm</location>
    </subcellularLocation>
</comment>
<dbReference type="InParanoid" id="G1TEU8"/>
<feature type="region of interest" description="Disordered" evidence="7">
    <location>
        <begin position="113"/>
        <end position="246"/>
    </location>
</feature>
<dbReference type="SMART" id="SM00673">
    <property type="entry name" value="CARP"/>
    <property type="match status" value="2"/>
</dbReference>
<dbReference type="InterPro" id="IPR012945">
    <property type="entry name" value="Tubulin-bd_cofactor_C_dom"/>
</dbReference>
<evidence type="ECO:0000256" key="1">
    <source>
        <dbReference type="ARBA" id="ARBA00004496"/>
    </source>
</evidence>
<dbReference type="PANTHER" id="PTHR15139">
    <property type="entry name" value="TUBULIN FOLDING COFACTOR C"/>
    <property type="match status" value="1"/>
</dbReference>
<name>G1TEU8_RABIT</name>